<dbReference type="Proteomes" id="UP000003959">
    <property type="component" value="Unassembled WGS sequence"/>
</dbReference>
<gene>
    <name evidence="1" type="ORF">LYNGBM3L_39480</name>
</gene>
<dbReference type="HOGENOM" id="CLU_3119935_0_0_3"/>
<sequence length="50" mass="5627">MLFDPVVRYGVGYFKAGEELENQGDPTPNAPYAKFTVLYSLFPTPSVRFP</sequence>
<name>F4XV90_9CYAN</name>
<accession>F4XV90</accession>
<evidence type="ECO:0000313" key="1">
    <source>
        <dbReference type="EMBL" id="EGJ31438.1"/>
    </source>
</evidence>
<keyword evidence="2" id="KW-1185">Reference proteome</keyword>
<protein>
    <submittedName>
        <fullName evidence="1">Uncharacterized protein</fullName>
    </submittedName>
</protein>
<dbReference type="AlphaFoldDB" id="F4XV90"/>
<organism evidence="1 2">
    <name type="scientific">Moorena producens 3L</name>
    <dbReference type="NCBI Taxonomy" id="489825"/>
    <lineage>
        <taxon>Bacteria</taxon>
        <taxon>Bacillati</taxon>
        <taxon>Cyanobacteriota</taxon>
        <taxon>Cyanophyceae</taxon>
        <taxon>Coleofasciculales</taxon>
        <taxon>Coleofasciculaceae</taxon>
        <taxon>Moorena</taxon>
    </lineage>
</organism>
<reference evidence="2" key="1">
    <citation type="journal article" date="2011" name="Proc. Natl. Acad. Sci. U.S.A.">
        <title>Genomic insights into the physiology and ecology of the marine filamentous cyanobacterium Lyngbya majuscula.</title>
        <authorList>
            <person name="Jones A.C."/>
            <person name="Monroe E.A."/>
            <person name="Podell S."/>
            <person name="Hess W.R."/>
            <person name="Klages S."/>
            <person name="Esquenazi E."/>
            <person name="Niessen S."/>
            <person name="Hoover H."/>
            <person name="Rothmann M."/>
            <person name="Lasken R.S."/>
            <person name="Yates J.R.III."/>
            <person name="Reinhardt R."/>
            <person name="Kube M."/>
            <person name="Burkart M.D."/>
            <person name="Allen E.E."/>
            <person name="Dorrestein P.C."/>
            <person name="Gerwick W.H."/>
            <person name="Gerwick L."/>
        </authorList>
    </citation>
    <scope>NUCLEOTIDE SEQUENCE [LARGE SCALE GENOMIC DNA]</scope>
    <source>
        <strain evidence="2">3L</strain>
    </source>
</reference>
<dbReference type="EMBL" id="GL890939">
    <property type="protein sequence ID" value="EGJ31438.1"/>
    <property type="molecule type" value="Genomic_DNA"/>
</dbReference>
<evidence type="ECO:0000313" key="2">
    <source>
        <dbReference type="Proteomes" id="UP000003959"/>
    </source>
</evidence>
<proteinExistence type="predicted"/>